<comment type="catalytic activity">
    <reaction evidence="1">
        <text>Endohydrolysis of (1-&gt;4)-alpha-D-glucosidic linkages in polysaccharides containing three or more (1-&gt;4)-alpha-linked D-glucose units.</text>
        <dbReference type="EC" id="3.2.1.1"/>
    </reaction>
</comment>
<dbReference type="AlphaFoldDB" id="A0A9Q9IB84"/>
<keyword evidence="5" id="KW-0645">Protease</keyword>
<keyword evidence="4" id="KW-0732">Signal</keyword>
<dbReference type="SUPFAM" id="SSF49478">
    <property type="entry name" value="Cna protein B-type domain"/>
    <property type="match status" value="1"/>
</dbReference>
<organism evidence="5 6">
    <name type="scientific">Dactylosporangium aurantiacum</name>
    <dbReference type="NCBI Taxonomy" id="35754"/>
    <lineage>
        <taxon>Bacteria</taxon>
        <taxon>Bacillati</taxon>
        <taxon>Actinomycetota</taxon>
        <taxon>Actinomycetes</taxon>
        <taxon>Micromonosporales</taxon>
        <taxon>Micromonosporaceae</taxon>
        <taxon>Dactylosporangium</taxon>
    </lineage>
</organism>
<dbReference type="InterPro" id="IPR008969">
    <property type="entry name" value="CarboxyPept-like_regulatory"/>
</dbReference>
<dbReference type="InterPro" id="IPR013783">
    <property type="entry name" value="Ig-like_fold"/>
</dbReference>
<feature type="chain" id="PRO_5040192656" description="alpha-amylase" evidence="4">
    <location>
        <begin position="33"/>
        <end position="414"/>
    </location>
</feature>
<keyword evidence="5" id="KW-0121">Carboxypeptidase</keyword>
<gene>
    <name evidence="5" type="ORF">Daura_31205</name>
</gene>
<dbReference type="RefSeq" id="WP_033366643.1">
    <property type="nucleotide sequence ID" value="NZ_CP073767.1"/>
</dbReference>
<sequence length="414" mass="43324">MMSARSRRVARTLVLGLAICLTSGLTPAAAHADPATTGSVAGTLADGTTAVADAGVDLLLMPYGVAIKQTRTDVAGAYRFTDVTPRAYALRFRLPGGLVQFHPSVADLGSAAQVTVLADAETTVREAVMPHGTLGGRITTDAGQAAPGARVQLYTLTGGSPLATVLTDVNGAYLIGYPPAGQLRMAVAAAERGATNQWTYRHRSYTQADPFTVTPGQHTTVNERLFPSGVITGRFTRNGTPVPNVVVYAYSQTNTAESVSNWTGADGTFQLRPYPGSYTVKFVVPSGTGLDQWAGGAESEGASRPVQVTADRTVVIDERQLPVGQVRGRLTDAAGRPSAGSAVVVYDPLRGRQFQATTAADGTWFLTAWPGTYTVRFETGTQVQWARGKRSAAAADPVVVAADATTVVNDVLLP</sequence>
<dbReference type="InterPro" id="IPR013784">
    <property type="entry name" value="Carb-bd-like_fold"/>
</dbReference>
<evidence type="ECO:0000256" key="3">
    <source>
        <dbReference type="ARBA" id="ARBA00030238"/>
    </source>
</evidence>
<dbReference type="OrthoDB" id="3632511at2"/>
<reference evidence="5" key="1">
    <citation type="submission" date="2021-04" db="EMBL/GenBank/DDBJ databases">
        <title>Dactylosporangium aurantiacum NRRL B-8018 full assembly.</title>
        <authorList>
            <person name="Hartkoorn R.C."/>
            <person name="Beaudoing E."/>
            <person name="Hot D."/>
        </authorList>
    </citation>
    <scope>NUCLEOTIDE SEQUENCE</scope>
    <source>
        <strain evidence="5">NRRL B-8018</strain>
    </source>
</reference>
<dbReference type="GO" id="GO:0004556">
    <property type="term" value="F:alpha-amylase activity"/>
    <property type="evidence" value="ECO:0007669"/>
    <property type="project" value="UniProtKB-EC"/>
</dbReference>
<name>A0A9Q9IB84_9ACTN</name>
<evidence type="ECO:0000256" key="4">
    <source>
        <dbReference type="SAM" id="SignalP"/>
    </source>
</evidence>
<dbReference type="Gene3D" id="2.60.40.10">
    <property type="entry name" value="Immunoglobulins"/>
    <property type="match status" value="2"/>
</dbReference>
<keyword evidence="6" id="KW-1185">Reference proteome</keyword>
<proteinExistence type="predicted"/>
<dbReference type="EMBL" id="CP073767">
    <property type="protein sequence ID" value="UWZ51215.1"/>
    <property type="molecule type" value="Genomic_DNA"/>
</dbReference>
<dbReference type="Pfam" id="PF13620">
    <property type="entry name" value="CarboxypepD_reg"/>
    <property type="match status" value="1"/>
</dbReference>
<evidence type="ECO:0000313" key="6">
    <source>
        <dbReference type="Proteomes" id="UP001058003"/>
    </source>
</evidence>
<keyword evidence="5" id="KW-0378">Hydrolase</keyword>
<dbReference type="Gene3D" id="2.60.40.1120">
    <property type="entry name" value="Carboxypeptidase-like, regulatory domain"/>
    <property type="match status" value="1"/>
</dbReference>
<dbReference type="Proteomes" id="UP001058003">
    <property type="component" value="Chromosome"/>
</dbReference>
<protein>
    <recommendedName>
        <fullName evidence="2">alpha-amylase</fullName>
        <ecNumber evidence="2">3.2.1.1</ecNumber>
    </recommendedName>
    <alternativeName>
        <fullName evidence="3">1,4-alpha-D-glucan glucanohydrolase</fullName>
    </alternativeName>
</protein>
<dbReference type="KEGG" id="daur:Daura_31205"/>
<evidence type="ECO:0000256" key="1">
    <source>
        <dbReference type="ARBA" id="ARBA00000548"/>
    </source>
</evidence>
<dbReference type="GO" id="GO:0030246">
    <property type="term" value="F:carbohydrate binding"/>
    <property type="evidence" value="ECO:0007669"/>
    <property type="project" value="InterPro"/>
</dbReference>
<dbReference type="GO" id="GO:0005975">
    <property type="term" value="P:carbohydrate metabolic process"/>
    <property type="evidence" value="ECO:0007669"/>
    <property type="project" value="UniProtKB-ARBA"/>
</dbReference>
<evidence type="ECO:0000313" key="5">
    <source>
        <dbReference type="EMBL" id="UWZ51215.1"/>
    </source>
</evidence>
<evidence type="ECO:0000256" key="2">
    <source>
        <dbReference type="ARBA" id="ARBA00012595"/>
    </source>
</evidence>
<dbReference type="SUPFAM" id="SSF49464">
    <property type="entry name" value="Carboxypeptidase regulatory domain-like"/>
    <property type="match status" value="1"/>
</dbReference>
<accession>A0A9Q9IB84</accession>
<feature type="signal peptide" evidence="4">
    <location>
        <begin position="1"/>
        <end position="32"/>
    </location>
</feature>
<dbReference type="EC" id="3.2.1.1" evidence="2"/>
<dbReference type="SUPFAM" id="SSF49452">
    <property type="entry name" value="Starch-binding domain-like"/>
    <property type="match status" value="1"/>
</dbReference>
<dbReference type="GO" id="GO:0004180">
    <property type="term" value="F:carboxypeptidase activity"/>
    <property type="evidence" value="ECO:0007669"/>
    <property type="project" value="UniProtKB-KW"/>
</dbReference>